<feature type="signal peptide" evidence="1">
    <location>
        <begin position="1"/>
        <end position="30"/>
    </location>
</feature>
<comment type="caution">
    <text evidence="2">The sequence shown here is derived from an EMBL/GenBank/DDBJ whole genome shotgun (WGS) entry which is preliminary data.</text>
</comment>
<sequence length="187" mass="20898">MFSSRPFLSCLMPLSLSALMGMTLATPALAGSYNVDDARAHGDWHSLVLRLGNERHVRAIEQHSYSDSVFSVNATPDACDRPWLELRVELDEVQAETGTVNRVPVDLLIDEGWVHQGRAEFITERGNSGFYARLVLPDTDEVLDEMRGGETLRLRLHRAEDDHWFLVFSLDGADAALARMETLCRAG</sequence>
<name>A0ABQ0U6C8_9GAMM</name>
<feature type="chain" id="PRO_5045242123" evidence="1">
    <location>
        <begin position="31"/>
        <end position="187"/>
    </location>
</feature>
<evidence type="ECO:0000313" key="2">
    <source>
        <dbReference type="EMBL" id="GEK74079.1"/>
    </source>
</evidence>
<evidence type="ECO:0000313" key="3">
    <source>
        <dbReference type="Proteomes" id="UP000321121"/>
    </source>
</evidence>
<reference evidence="2 3" key="1">
    <citation type="submission" date="2019-07" db="EMBL/GenBank/DDBJ databases">
        <title>Whole genome shotgun sequence of Halomonas halophila NBRC 102604.</title>
        <authorList>
            <person name="Hosoyama A."/>
            <person name="Uohara A."/>
            <person name="Ohji S."/>
            <person name="Ichikawa N."/>
        </authorList>
    </citation>
    <scope>NUCLEOTIDE SEQUENCE [LARGE SCALE GENOMIC DNA]</scope>
    <source>
        <strain evidence="2 3">NBRC 102604</strain>
    </source>
</reference>
<keyword evidence="1" id="KW-0732">Signal</keyword>
<proteinExistence type="predicted"/>
<dbReference type="RefSeq" id="WP_237022303.1">
    <property type="nucleotide sequence ID" value="NZ_BJUS01000035.1"/>
</dbReference>
<dbReference type="Proteomes" id="UP000321121">
    <property type="component" value="Unassembled WGS sequence"/>
</dbReference>
<evidence type="ECO:0000256" key="1">
    <source>
        <dbReference type="SAM" id="SignalP"/>
    </source>
</evidence>
<dbReference type="EMBL" id="BJUS01000035">
    <property type="protein sequence ID" value="GEK74079.1"/>
    <property type="molecule type" value="Genomic_DNA"/>
</dbReference>
<accession>A0ABQ0U6C8</accession>
<organism evidence="2 3">
    <name type="scientific">Halomonas halophila</name>
    <dbReference type="NCBI Taxonomy" id="29573"/>
    <lineage>
        <taxon>Bacteria</taxon>
        <taxon>Pseudomonadati</taxon>
        <taxon>Pseudomonadota</taxon>
        <taxon>Gammaproteobacteria</taxon>
        <taxon>Oceanospirillales</taxon>
        <taxon>Halomonadaceae</taxon>
        <taxon>Halomonas</taxon>
    </lineage>
</organism>
<protein>
    <submittedName>
        <fullName evidence="2">Uncharacterized protein</fullName>
    </submittedName>
</protein>
<keyword evidence="3" id="KW-1185">Reference proteome</keyword>
<gene>
    <name evidence="2" type="ORF">HHA04nite_26230</name>
</gene>